<dbReference type="GO" id="GO:0004565">
    <property type="term" value="F:beta-galactosidase activity"/>
    <property type="evidence" value="ECO:0007669"/>
    <property type="project" value="UniProtKB-EC"/>
</dbReference>
<dbReference type="GO" id="GO:0005990">
    <property type="term" value="P:lactose catabolic process"/>
    <property type="evidence" value="ECO:0007669"/>
    <property type="project" value="TreeGrafter"/>
</dbReference>
<dbReference type="InterPro" id="IPR032312">
    <property type="entry name" value="LacZ_4"/>
</dbReference>
<dbReference type="PANTHER" id="PTHR46323">
    <property type="entry name" value="BETA-GALACTOSIDASE"/>
    <property type="match status" value="1"/>
</dbReference>
<dbReference type="GO" id="GO:0009341">
    <property type="term" value="C:beta-galactosidase complex"/>
    <property type="evidence" value="ECO:0007669"/>
    <property type="project" value="InterPro"/>
</dbReference>
<dbReference type="SUPFAM" id="SSF74650">
    <property type="entry name" value="Galactose mutarotase-like"/>
    <property type="match status" value="1"/>
</dbReference>
<dbReference type="Gene3D" id="2.70.98.10">
    <property type="match status" value="1"/>
</dbReference>
<evidence type="ECO:0000256" key="4">
    <source>
        <dbReference type="ARBA" id="ARBA00023295"/>
    </source>
</evidence>
<dbReference type="AlphaFoldDB" id="A0A644W5S6"/>
<evidence type="ECO:0000259" key="5">
    <source>
        <dbReference type="SMART" id="SM01038"/>
    </source>
</evidence>
<evidence type="ECO:0000256" key="2">
    <source>
        <dbReference type="ARBA" id="ARBA00012756"/>
    </source>
</evidence>
<organism evidence="6">
    <name type="scientific">bioreactor metagenome</name>
    <dbReference type="NCBI Taxonomy" id="1076179"/>
    <lineage>
        <taxon>unclassified sequences</taxon>
        <taxon>metagenomes</taxon>
        <taxon>ecological metagenomes</taxon>
    </lineage>
</organism>
<dbReference type="InterPro" id="IPR050347">
    <property type="entry name" value="Bact_Beta-galactosidase"/>
</dbReference>
<dbReference type="SMART" id="SM01038">
    <property type="entry name" value="Bgal_small_N"/>
    <property type="match status" value="1"/>
</dbReference>
<dbReference type="Pfam" id="PF02836">
    <property type="entry name" value="Glyco_hydro_2_C"/>
    <property type="match status" value="1"/>
</dbReference>
<dbReference type="InterPro" id="IPR013783">
    <property type="entry name" value="Ig-like_fold"/>
</dbReference>
<dbReference type="EMBL" id="VSSQ01000649">
    <property type="protein sequence ID" value="MPL99135.1"/>
    <property type="molecule type" value="Genomic_DNA"/>
</dbReference>
<evidence type="ECO:0000256" key="1">
    <source>
        <dbReference type="ARBA" id="ARBA00001412"/>
    </source>
</evidence>
<evidence type="ECO:0000313" key="6">
    <source>
        <dbReference type="EMBL" id="MPL99135.1"/>
    </source>
</evidence>
<feature type="domain" description="Beta galactosidase small chain/" evidence="5">
    <location>
        <begin position="264"/>
        <end position="545"/>
    </location>
</feature>
<protein>
    <recommendedName>
        <fullName evidence="2">beta-galactosidase</fullName>
        <ecNumber evidence="2">3.2.1.23</ecNumber>
    </recommendedName>
</protein>
<dbReference type="EC" id="3.2.1.23" evidence="2"/>
<dbReference type="Gene3D" id="3.20.20.80">
    <property type="entry name" value="Glycosidases"/>
    <property type="match status" value="1"/>
</dbReference>
<dbReference type="InterPro" id="IPR036156">
    <property type="entry name" value="Beta-gal/glucu_dom_sf"/>
</dbReference>
<dbReference type="InterPro" id="IPR004199">
    <property type="entry name" value="B-gal_small/dom_5"/>
</dbReference>
<keyword evidence="3 6" id="KW-0378">Hydrolase</keyword>
<dbReference type="InterPro" id="IPR014718">
    <property type="entry name" value="GH-type_carb-bd"/>
</dbReference>
<gene>
    <name evidence="6" type="primary">lacZ_14</name>
    <name evidence="6" type="ORF">SDC9_45350</name>
</gene>
<comment type="caution">
    <text evidence="6">The sequence shown here is derived from an EMBL/GenBank/DDBJ whole genome shotgun (WGS) entry which is preliminary data.</text>
</comment>
<comment type="catalytic activity">
    <reaction evidence="1">
        <text>Hydrolysis of terminal non-reducing beta-D-galactose residues in beta-D-galactosides.</text>
        <dbReference type="EC" id="3.2.1.23"/>
    </reaction>
</comment>
<dbReference type="Pfam" id="PF02929">
    <property type="entry name" value="Bgal_small_N"/>
    <property type="match status" value="1"/>
</dbReference>
<evidence type="ECO:0000256" key="3">
    <source>
        <dbReference type="ARBA" id="ARBA00022801"/>
    </source>
</evidence>
<name>A0A644W5S6_9ZZZZ</name>
<dbReference type="InterPro" id="IPR006103">
    <property type="entry name" value="Glyco_hydro_2_cat"/>
</dbReference>
<dbReference type="SUPFAM" id="SSF49303">
    <property type="entry name" value="beta-Galactosidase/glucuronidase domain"/>
    <property type="match status" value="1"/>
</dbReference>
<dbReference type="Pfam" id="PF16353">
    <property type="entry name" value="LacZ_4"/>
    <property type="match status" value="1"/>
</dbReference>
<proteinExistence type="predicted"/>
<keyword evidence="4 6" id="KW-0326">Glycosidase</keyword>
<dbReference type="PANTHER" id="PTHR46323:SF2">
    <property type="entry name" value="BETA-GALACTOSIDASE"/>
    <property type="match status" value="1"/>
</dbReference>
<dbReference type="InterPro" id="IPR017853">
    <property type="entry name" value="GH"/>
</dbReference>
<reference evidence="6" key="1">
    <citation type="submission" date="2019-08" db="EMBL/GenBank/DDBJ databases">
        <authorList>
            <person name="Kucharzyk K."/>
            <person name="Murdoch R.W."/>
            <person name="Higgins S."/>
            <person name="Loffler F."/>
        </authorList>
    </citation>
    <scope>NUCLEOTIDE SEQUENCE</scope>
</reference>
<dbReference type="Gene3D" id="2.60.40.10">
    <property type="entry name" value="Immunoglobulins"/>
    <property type="match status" value="1"/>
</dbReference>
<sequence>MHYEGVHWDPRYPQTSDVVSQMYTPAVEIEQYLAIHRDKPFMLCEYAHSMGNSFGAVERYLDLADREPLFQGGFIWDWVDQGLLTKDENGNAYFAYGGDFKSKHYHHDENFCMNGVIWPDRRPNPQLYEVKKVYQNIQIKAVDLSKGIISLTNEFCFTNLNQFQFSWNLIKNGKKIHEGKFTTDIAPLSSKEIRLNIPQITIQEGEEYFLNIYAFTTKGTDLVPQGHNVAYEQLAFSNNQYFNAIVPEISGTKPQLTKKNNILEIQAGDVTAVFNTDLNPNESYKTGLQQYAKNGKQVLEESLQPNFWRAPIDNDFGAQVQRKLSVWRSAGYNRLLKNVEIKEGNNSVTVIFNYRLPDVGADYVQSYKVRADGSILSDIVYTTENKDLTEIPRFGSVITLPVSFDNYMYYGRGPVENYVDRNDAAMLGIYESKVKDQYVPYLRPQENGNKTDIRWLTLTDGDGFGLRVEAPQPMGVTALHNASEDFDPGMTKKHMHINDIYPKNEVVLSLDLFQRGLGGTNSWGRLPLDEYRYANKTYRFSYQLSIIQK</sequence>
<dbReference type="InterPro" id="IPR011013">
    <property type="entry name" value="Gal_mutarotase_sf_dom"/>
</dbReference>
<dbReference type="SUPFAM" id="SSF51445">
    <property type="entry name" value="(Trans)glycosidases"/>
    <property type="match status" value="1"/>
</dbReference>
<accession>A0A644W5S6</accession>
<dbReference type="GO" id="GO:0030246">
    <property type="term" value="F:carbohydrate binding"/>
    <property type="evidence" value="ECO:0007669"/>
    <property type="project" value="InterPro"/>
</dbReference>